<dbReference type="RefSeq" id="WP_160787231.1">
    <property type="nucleotide sequence ID" value="NZ_CP086613.1"/>
</dbReference>
<dbReference type="OrthoDB" id="8383982at2"/>
<protein>
    <submittedName>
        <fullName evidence="2">Uncharacterized protein</fullName>
    </submittedName>
</protein>
<dbReference type="Proteomes" id="UP000440304">
    <property type="component" value="Unassembled WGS sequence"/>
</dbReference>
<evidence type="ECO:0000256" key="1">
    <source>
        <dbReference type="SAM" id="Phobius"/>
    </source>
</evidence>
<gene>
    <name evidence="2" type="ORF">GR156_16380</name>
</gene>
<accession>A0A6N8TKX8</accession>
<evidence type="ECO:0000313" key="2">
    <source>
        <dbReference type="EMBL" id="MXO01898.1"/>
    </source>
</evidence>
<keyword evidence="1" id="KW-0472">Membrane</keyword>
<dbReference type="AlphaFoldDB" id="A0A6N8TKX8"/>
<feature type="transmembrane region" description="Helical" evidence="1">
    <location>
        <begin position="37"/>
        <end position="54"/>
    </location>
</feature>
<sequence>MNHWGDDRRYQAALHQQAQINEEAAEHGRAVAKKGGGLGFLLFMIAVIFFKPFAEYCIELYNALAGYAQSLGALFGF</sequence>
<keyword evidence="1" id="KW-0812">Transmembrane</keyword>
<reference evidence="2 3" key="1">
    <citation type="submission" date="2019-12" db="EMBL/GenBank/DDBJ databases">
        <title>Shinella granuli gen. nov., sp. nov., and proposal of the reclassification of Zoogloea ramigera ATCC 19623 as Shinella zoogloeoides sp. nov.</title>
        <authorList>
            <person name="Gao J."/>
        </authorList>
    </citation>
    <scope>NUCLEOTIDE SEQUENCE [LARGE SCALE GENOMIC DNA]</scope>
    <source>
        <strain evidence="2 3">DSM 287</strain>
    </source>
</reference>
<evidence type="ECO:0000313" key="3">
    <source>
        <dbReference type="Proteomes" id="UP000440304"/>
    </source>
</evidence>
<proteinExistence type="predicted"/>
<name>A0A6N8TKX8_SHIZO</name>
<dbReference type="EMBL" id="WUML01000015">
    <property type="protein sequence ID" value="MXO01898.1"/>
    <property type="molecule type" value="Genomic_DNA"/>
</dbReference>
<organism evidence="2 3">
    <name type="scientific">Shinella zoogloeoides</name>
    <name type="common">Crabtreella saccharophila</name>
    <dbReference type="NCBI Taxonomy" id="352475"/>
    <lineage>
        <taxon>Bacteria</taxon>
        <taxon>Pseudomonadati</taxon>
        <taxon>Pseudomonadota</taxon>
        <taxon>Alphaproteobacteria</taxon>
        <taxon>Hyphomicrobiales</taxon>
        <taxon>Rhizobiaceae</taxon>
        <taxon>Shinella</taxon>
    </lineage>
</organism>
<keyword evidence="1" id="KW-1133">Transmembrane helix</keyword>
<comment type="caution">
    <text evidence="2">The sequence shown here is derived from an EMBL/GenBank/DDBJ whole genome shotgun (WGS) entry which is preliminary data.</text>
</comment>